<proteinExistence type="predicted"/>
<accession>A0AAG5DTL8</accession>
<dbReference type="EnsemblMetazoa" id="ENSAATROPT016245">
    <property type="protein sequence ID" value="ENSAATROPP014270"/>
    <property type="gene ID" value="ENSAATROPG013291"/>
</dbReference>
<evidence type="ECO:0000313" key="2">
    <source>
        <dbReference type="Proteomes" id="UP000075880"/>
    </source>
</evidence>
<keyword evidence="2" id="KW-1185">Reference proteome</keyword>
<evidence type="ECO:0000313" key="1">
    <source>
        <dbReference type="EnsemblMetazoa" id="ENSAATROPP014270"/>
    </source>
</evidence>
<sequence length="122" mass="13540">SSATQIQSFPIPSIPPVCPRRRSKNVIERNVKLCLNRKYVCPRRNSSNILPVSFWSSRLLCWVGDVLYGIGRIGIEPYNTVPIVNTSVAAEASDPVVTHMSDRMTNTFSSAEACICIMKHSS</sequence>
<reference evidence="1" key="1">
    <citation type="submission" date="2024-04" db="UniProtKB">
        <authorList>
            <consortium name="EnsemblMetazoa"/>
        </authorList>
    </citation>
    <scope>IDENTIFICATION</scope>
    <source>
        <strain evidence="1">EBRO</strain>
    </source>
</reference>
<dbReference type="Proteomes" id="UP000075880">
    <property type="component" value="Unassembled WGS sequence"/>
</dbReference>
<name>A0AAG5DTL8_ANOAO</name>
<dbReference type="AlphaFoldDB" id="A0AAG5DTL8"/>
<protein>
    <submittedName>
        <fullName evidence="1">Uncharacterized protein</fullName>
    </submittedName>
</protein>
<organism evidence="1 2">
    <name type="scientific">Anopheles atroparvus</name>
    <name type="common">European mosquito</name>
    <dbReference type="NCBI Taxonomy" id="41427"/>
    <lineage>
        <taxon>Eukaryota</taxon>
        <taxon>Metazoa</taxon>
        <taxon>Ecdysozoa</taxon>
        <taxon>Arthropoda</taxon>
        <taxon>Hexapoda</taxon>
        <taxon>Insecta</taxon>
        <taxon>Pterygota</taxon>
        <taxon>Neoptera</taxon>
        <taxon>Endopterygota</taxon>
        <taxon>Diptera</taxon>
        <taxon>Nematocera</taxon>
        <taxon>Culicoidea</taxon>
        <taxon>Culicidae</taxon>
        <taxon>Anophelinae</taxon>
        <taxon>Anopheles</taxon>
    </lineage>
</organism>